<dbReference type="GO" id="GO:0032259">
    <property type="term" value="P:methylation"/>
    <property type="evidence" value="ECO:0007669"/>
    <property type="project" value="UniProtKB-KW"/>
</dbReference>
<dbReference type="PRINTS" id="PR00996">
    <property type="entry name" value="CHERMTFRASE"/>
</dbReference>
<dbReference type="InterPro" id="IPR000780">
    <property type="entry name" value="CheR_MeTrfase"/>
</dbReference>
<dbReference type="Proteomes" id="UP000067626">
    <property type="component" value="Chromosome"/>
</dbReference>
<dbReference type="PANTHER" id="PTHR24422:SF10">
    <property type="entry name" value="CHEMOTAXIS PROTEIN METHYLTRANSFERASE 2"/>
    <property type="match status" value="1"/>
</dbReference>
<dbReference type="InterPro" id="IPR050903">
    <property type="entry name" value="Bact_Chemotaxis_MeTrfase"/>
</dbReference>
<keyword evidence="4" id="KW-1185">Reference proteome</keyword>
<evidence type="ECO:0000256" key="1">
    <source>
        <dbReference type="SAM" id="MobiDB-lite"/>
    </source>
</evidence>
<evidence type="ECO:0000259" key="2">
    <source>
        <dbReference type="PROSITE" id="PS50123"/>
    </source>
</evidence>
<organism evidence="3 4">
    <name type="scientific">Chondromyces crocatus</name>
    <dbReference type="NCBI Taxonomy" id="52"/>
    <lineage>
        <taxon>Bacteria</taxon>
        <taxon>Pseudomonadati</taxon>
        <taxon>Myxococcota</taxon>
        <taxon>Polyangia</taxon>
        <taxon>Polyangiales</taxon>
        <taxon>Polyangiaceae</taxon>
        <taxon>Chondromyces</taxon>
    </lineage>
</organism>
<dbReference type="PROSITE" id="PS50123">
    <property type="entry name" value="CHER"/>
    <property type="match status" value="1"/>
</dbReference>
<feature type="compositionally biased region" description="Pro residues" evidence="1">
    <location>
        <begin position="275"/>
        <end position="286"/>
    </location>
</feature>
<dbReference type="SMART" id="SM00138">
    <property type="entry name" value="MeTrc"/>
    <property type="match status" value="1"/>
</dbReference>
<evidence type="ECO:0000313" key="4">
    <source>
        <dbReference type="Proteomes" id="UP000067626"/>
    </source>
</evidence>
<sequence>MPQGEVTSQEVDRAVDLALAAAEQTHGVGRAMAAPGWVRDRVLTILQCQAERLGVSALLAAERLRRNQSAVEEIVAALRVGETRFYRDPLAWEAIASAVVPTLPNRPIAGLSAGCSTGEEAYTLAMVLASAGRRFSVLGVDRSQDAVTAAREATYSAEAACHLPPAYVRRYCEVDGSALQVCKELRSLVSFEVCDLVSTVPRGGFHIILFKNVLLYLASPAGEAVARRLMAELDPRGLLFTAASEVPRLCGVGIATARLASGVTAFRVGARTGSEPPPPLTWPPPHGGQEGGK</sequence>
<dbReference type="Gene3D" id="3.40.50.150">
    <property type="entry name" value="Vaccinia Virus protein VP39"/>
    <property type="match status" value="1"/>
</dbReference>
<evidence type="ECO:0000313" key="3">
    <source>
        <dbReference type="EMBL" id="AKT40681.1"/>
    </source>
</evidence>
<protein>
    <submittedName>
        <fullName evidence="3">Chemotaxis protein methyltransferase</fullName>
    </submittedName>
</protein>
<dbReference type="KEGG" id="ccro:CMC5_048370"/>
<name>A0A0K1EIJ3_CHOCO</name>
<feature type="domain" description="CheR-type methyltransferase" evidence="2">
    <location>
        <begin position="58"/>
        <end position="245"/>
    </location>
</feature>
<dbReference type="Pfam" id="PF01739">
    <property type="entry name" value="CheR"/>
    <property type="match status" value="1"/>
</dbReference>
<dbReference type="PATRIC" id="fig|52.7.peg.5344"/>
<dbReference type="AlphaFoldDB" id="A0A0K1EIJ3"/>
<reference evidence="3 4" key="1">
    <citation type="submission" date="2015-07" db="EMBL/GenBank/DDBJ databases">
        <title>Genome analysis of myxobacterium Chondromyces crocatus Cm c5 reveals a high potential for natural compound synthesis and the genetic basis for the loss of fruiting body formation.</title>
        <authorList>
            <person name="Zaburannyi N."/>
            <person name="Bunk B."/>
            <person name="Maier J."/>
            <person name="Overmann J."/>
            <person name="Mueller R."/>
        </authorList>
    </citation>
    <scope>NUCLEOTIDE SEQUENCE [LARGE SCALE GENOMIC DNA]</scope>
    <source>
        <strain evidence="3 4">Cm c5</strain>
    </source>
</reference>
<dbReference type="SUPFAM" id="SSF53335">
    <property type="entry name" value="S-adenosyl-L-methionine-dependent methyltransferases"/>
    <property type="match status" value="1"/>
</dbReference>
<dbReference type="GO" id="GO:0008757">
    <property type="term" value="F:S-adenosylmethionine-dependent methyltransferase activity"/>
    <property type="evidence" value="ECO:0007669"/>
    <property type="project" value="InterPro"/>
</dbReference>
<feature type="region of interest" description="Disordered" evidence="1">
    <location>
        <begin position="270"/>
        <end position="293"/>
    </location>
</feature>
<dbReference type="PANTHER" id="PTHR24422">
    <property type="entry name" value="CHEMOTAXIS PROTEIN METHYLTRANSFERASE"/>
    <property type="match status" value="1"/>
</dbReference>
<dbReference type="InterPro" id="IPR022642">
    <property type="entry name" value="CheR_C"/>
</dbReference>
<dbReference type="STRING" id="52.CMC5_048370"/>
<proteinExistence type="predicted"/>
<dbReference type="InterPro" id="IPR029063">
    <property type="entry name" value="SAM-dependent_MTases_sf"/>
</dbReference>
<dbReference type="EMBL" id="CP012159">
    <property type="protein sequence ID" value="AKT40681.1"/>
    <property type="molecule type" value="Genomic_DNA"/>
</dbReference>
<keyword evidence="3" id="KW-0489">Methyltransferase</keyword>
<accession>A0A0K1EIJ3</accession>
<keyword evidence="3" id="KW-0808">Transferase</keyword>
<gene>
    <name evidence="3" type="primary">cheR</name>
    <name evidence="3" type="ORF">CMC5_048370</name>
</gene>